<feature type="compositionally biased region" description="Pro residues" evidence="1">
    <location>
        <begin position="376"/>
        <end position="388"/>
    </location>
</feature>
<proteinExistence type="predicted"/>
<dbReference type="AlphaFoldDB" id="A0A2W5WNH2"/>
<feature type="region of interest" description="Disordered" evidence="1">
    <location>
        <begin position="253"/>
        <end position="427"/>
    </location>
</feature>
<feature type="compositionally biased region" description="Low complexity" evidence="1">
    <location>
        <begin position="347"/>
        <end position="375"/>
    </location>
</feature>
<keyword evidence="2" id="KW-0472">Membrane</keyword>
<sequence length="509" mass="50338">MSTTQDDVAHGRLRTGERAVDDALERMRRLLPGTAPGEPGSAEPDLVRTALAGLHHDHQRLLWLRHVDGRSDAEVAGALGLPLGSVRRGLREAERALSAGFAAAHARAAASAPQACATTRGALGDYVRHRVAPQARRVLEDHLFGCQDCMRAFIDVRQAAWSLRDAAPVLLAGSTGLALGGPMVYGTMAAPATAAGPLAAIGSVGVLLSEAGDRAGAAVRALSSSGRRLSLVVGAGVVAVVAAGAVAAAVVLDDDPPSRPAASAPGPASSQAPAPPPGGGAQGTASEPPAGALSEPSAAPAEEEAPGPQDLPAEAPGEAAVVPQPAGGSAGGRGEGRPAQPQPLPEAPQAADPGAPALAEPPAGPAPAELPDAQPAAPPAPAPGPEVPAAPTAQPTPSQPAQPQPSPSAPPAGPAPDGPTTTRLPLTVPASCVPGWLGNRVPDGTVYHVEVGGQVLTGGAGRVAGAVWPGRDGAWRVANLRVSCNAWTTHVHLHTAVPVGTAVTLVPAG</sequence>
<dbReference type="SUPFAM" id="SSF88659">
    <property type="entry name" value="Sigma3 and sigma4 domains of RNA polymerase sigma factors"/>
    <property type="match status" value="1"/>
</dbReference>
<name>A0A2W5WNH2_9MICO</name>
<evidence type="ECO:0008006" key="5">
    <source>
        <dbReference type="Google" id="ProtNLM"/>
    </source>
</evidence>
<comment type="caution">
    <text evidence="3">The sequence shown here is derived from an EMBL/GenBank/DDBJ whole genome shotgun (WGS) entry which is preliminary data.</text>
</comment>
<organism evidence="3 4">
    <name type="scientific">Xylanimonas oleitrophica</name>
    <dbReference type="NCBI Taxonomy" id="2607479"/>
    <lineage>
        <taxon>Bacteria</taxon>
        <taxon>Bacillati</taxon>
        <taxon>Actinomycetota</taxon>
        <taxon>Actinomycetes</taxon>
        <taxon>Micrococcales</taxon>
        <taxon>Promicromonosporaceae</taxon>
        <taxon>Xylanimonas</taxon>
    </lineage>
</organism>
<keyword evidence="4" id="KW-1185">Reference proteome</keyword>
<keyword evidence="2" id="KW-1133">Transmembrane helix</keyword>
<dbReference type="EMBL" id="QKWH01000005">
    <property type="protein sequence ID" value="PZR53089.1"/>
    <property type="molecule type" value="Genomic_DNA"/>
</dbReference>
<evidence type="ECO:0000313" key="4">
    <source>
        <dbReference type="Proteomes" id="UP000248783"/>
    </source>
</evidence>
<feature type="compositionally biased region" description="Low complexity" evidence="1">
    <location>
        <begin position="283"/>
        <end position="327"/>
    </location>
</feature>
<evidence type="ECO:0000256" key="1">
    <source>
        <dbReference type="SAM" id="MobiDB-lite"/>
    </source>
</evidence>
<evidence type="ECO:0000313" key="3">
    <source>
        <dbReference type="EMBL" id="PZR53089.1"/>
    </source>
</evidence>
<dbReference type="InterPro" id="IPR013324">
    <property type="entry name" value="RNA_pol_sigma_r3/r4-like"/>
</dbReference>
<protein>
    <recommendedName>
        <fullName evidence="5">Zinc-finger domain-containing protein</fullName>
    </recommendedName>
</protein>
<feature type="transmembrane region" description="Helical" evidence="2">
    <location>
        <begin position="229"/>
        <end position="252"/>
    </location>
</feature>
<dbReference type="Gene3D" id="1.10.10.10">
    <property type="entry name" value="Winged helix-like DNA-binding domain superfamily/Winged helix DNA-binding domain"/>
    <property type="match status" value="1"/>
</dbReference>
<feature type="compositionally biased region" description="Low complexity" evidence="1">
    <location>
        <begin position="260"/>
        <end position="272"/>
    </location>
</feature>
<gene>
    <name evidence="3" type="ORF">DNL40_08760</name>
</gene>
<evidence type="ECO:0000256" key="2">
    <source>
        <dbReference type="SAM" id="Phobius"/>
    </source>
</evidence>
<feature type="compositionally biased region" description="Pro residues" evidence="1">
    <location>
        <begin position="397"/>
        <end position="417"/>
    </location>
</feature>
<dbReference type="RefSeq" id="WP_111250882.1">
    <property type="nucleotide sequence ID" value="NZ_QKWH01000005.1"/>
</dbReference>
<accession>A0A2W5WNH2</accession>
<dbReference type="InterPro" id="IPR036388">
    <property type="entry name" value="WH-like_DNA-bd_sf"/>
</dbReference>
<reference evidence="3 4" key="1">
    <citation type="submission" date="2018-06" db="EMBL/GenBank/DDBJ databases">
        <title>Whole genome sequencing of a novel hydrocarbon degrading bacterial strain, PW21 isolated from oil contaminated produced water sample.</title>
        <authorList>
            <person name="Nagkirti P."/>
            <person name="Shaikh A."/>
            <person name="Gowdaman V."/>
            <person name="Engineer A.E."/>
            <person name="Dagar S."/>
            <person name="Dhakephalkar P.K."/>
        </authorList>
    </citation>
    <scope>NUCLEOTIDE SEQUENCE [LARGE SCALE GENOMIC DNA]</scope>
    <source>
        <strain evidence="3 4">PW21</strain>
    </source>
</reference>
<keyword evidence="2" id="KW-0812">Transmembrane</keyword>
<dbReference type="Proteomes" id="UP000248783">
    <property type="component" value="Unassembled WGS sequence"/>
</dbReference>